<sequence length="150" mass="16938">MSFNDFKIPNPGKPIGIYDIAKLTADPYLQSFTPKYITSSYSSTGLWPTNSMISNDDDFMGSFATDRADFTTKIKEHELPSSSITSNVSFIPSISMSASNVLDFKIDEVTMMIRTMFNDIGNRVRKPKIKIGKSRIYTSTPEKERIQELE</sequence>
<name>A0ACB9SXC8_HOLOL</name>
<comment type="caution">
    <text evidence="1">The sequence shown here is derived from an EMBL/GenBank/DDBJ whole genome shotgun (WGS) entry which is preliminary data.</text>
</comment>
<protein>
    <submittedName>
        <fullName evidence="1">Uncharacterized protein</fullName>
    </submittedName>
</protein>
<evidence type="ECO:0000313" key="1">
    <source>
        <dbReference type="EMBL" id="KAI4459199.1"/>
    </source>
</evidence>
<accession>A0ACB9SXC8</accession>
<dbReference type="Proteomes" id="UP001056778">
    <property type="component" value="Chromosome 6"/>
</dbReference>
<proteinExistence type="predicted"/>
<gene>
    <name evidence="1" type="ORF">MML48_6g00004903</name>
</gene>
<dbReference type="EMBL" id="CM043020">
    <property type="protein sequence ID" value="KAI4459199.1"/>
    <property type="molecule type" value="Genomic_DNA"/>
</dbReference>
<evidence type="ECO:0000313" key="2">
    <source>
        <dbReference type="Proteomes" id="UP001056778"/>
    </source>
</evidence>
<organism evidence="1 2">
    <name type="scientific">Holotrichia oblita</name>
    <name type="common">Chafer beetle</name>
    <dbReference type="NCBI Taxonomy" id="644536"/>
    <lineage>
        <taxon>Eukaryota</taxon>
        <taxon>Metazoa</taxon>
        <taxon>Ecdysozoa</taxon>
        <taxon>Arthropoda</taxon>
        <taxon>Hexapoda</taxon>
        <taxon>Insecta</taxon>
        <taxon>Pterygota</taxon>
        <taxon>Neoptera</taxon>
        <taxon>Endopterygota</taxon>
        <taxon>Coleoptera</taxon>
        <taxon>Polyphaga</taxon>
        <taxon>Scarabaeiformia</taxon>
        <taxon>Scarabaeidae</taxon>
        <taxon>Melolonthinae</taxon>
        <taxon>Holotrichia</taxon>
    </lineage>
</organism>
<keyword evidence="2" id="KW-1185">Reference proteome</keyword>
<reference evidence="1" key="1">
    <citation type="submission" date="2022-04" db="EMBL/GenBank/DDBJ databases">
        <title>Chromosome-scale genome assembly of Holotrichia oblita Faldermann.</title>
        <authorList>
            <person name="Rongchong L."/>
        </authorList>
    </citation>
    <scope>NUCLEOTIDE SEQUENCE</scope>
    <source>
        <strain evidence="1">81SQS9</strain>
    </source>
</reference>